<sequence>MAITTLDFNQFRSTSADERQKFCADLRETLSVYGFAKIRNTTLSNELIDEVFKYTRSFFALPDDIKAKAKHPKAPNPHRGWSAIGQERVWRISGFEQNKQRTDSYNEFRESFDQGAADDQLFPNKWVDEDDLPGFRAFMEEFYKSCDELHAHLLRAISTGLKLPDTLLPSKHRHNTSELRLVHYPPIPCSALRSNMRIGEHSDFGTLTLLLQDSVGGLQVEDQRNPGSFIPVEPEDGYEVVINIGDCLQRWTNRRLCSANHRVRLPEGKDVESDEMLDDRYSVAYFGKPDRDVLVDTLPECVGVGEKVEYGDHLTALQYNQLKLTRTYG</sequence>
<evidence type="ECO:0000256" key="1">
    <source>
        <dbReference type="ARBA" id="ARBA00008056"/>
    </source>
</evidence>
<dbReference type="GO" id="GO:0046872">
    <property type="term" value="F:metal ion binding"/>
    <property type="evidence" value="ECO:0007669"/>
    <property type="project" value="UniProtKB-KW"/>
</dbReference>
<dbReference type="AlphaFoldDB" id="A0A140G936"/>
<proteinExistence type="inferred from homology"/>
<dbReference type="SUPFAM" id="SSF51197">
    <property type="entry name" value="Clavaminate synthase-like"/>
    <property type="match status" value="1"/>
</dbReference>
<reference evidence="4" key="1">
    <citation type="submission" date="2015-09" db="EMBL/GenBank/DDBJ databases">
        <title>Echinocandin biosynthesis cluster from Aspergillus nidulans NRRL 8112.</title>
        <authorList>
            <person name="Huettel W."/>
            <person name="Youssar L."/>
            <person name="Gruening B.A."/>
        </authorList>
    </citation>
    <scope>NUCLEOTIDE SEQUENCE</scope>
</reference>
<dbReference type="PROSITE" id="PS51471">
    <property type="entry name" value="FE2OG_OXY"/>
    <property type="match status" value="1"/>
</dbReference>
<comment type="similarity">
    <text evidence="1 2">Belongs to the iron/ascorbate-dependent oxidoreductase family.</text>
</comment>
<keyword evidence="2" id="KW-0560">Oxidoreductase</keyword>
<dbReference type="InterPro" id="IPR044861">
    <property type="entry name" value="IPNS-like_FE2OG_OXY"/>
</dbReference>
<evidence type="ECO:0000313" key="4">
    <source>
        <dbReference type="EMBL" id="AMM63174.1"/>
    </source>
</evidence>
<dbReference type="Pfam" id="PF03171">
    <property type="entry name" value="2OG-FeII_Oxy"/>
    <property type="match status" value="1"/>
</dbReference>
<evidence type="ECO:0000259" key="3">
    <source>
        <dbReference type="PROSITE" id="PS51471"/>
    </source>
</evidence>
<dbReference type="InterPro" id="IPR027443">
    <property type="entry name" value="IPNS-like_sf"/>
</dbReference>
<accession>A0A140G936</accession>
<organism evidence="4">
    <name type="scientific">Aspergillus nidulans NRRL 8112</name>
    <dbReference type="NCBI Taxonomy" id="1160106"/>
    <lineage>
        <taxon>Eukaryota</taxon>
        <taxon>Fungi</taxon>
        <taxon>Dikarya</taxon>
        <taxon>Ascomycota</taxon>
        <taxon>Pezizomycotina</taxon>
        <taxon>Eurotiomycetes</taxon>
        <taxon>Eurotiomycetidae</taxon>
        <taxon>Eurotiales</taxon>
        <taxon>Aspergillaceae</taxon>
        <taxon>Aspergillus</taxon>
        <taxon>Aspergillus subgen. Nidulantes</taxon>
    </lineage>
</organism>
<feature type="domain" description="Fe2OG dioxygenase" evidence="3">
    <location>
        <begin position="175"/>
        <end position="289"/>
    </location>
</feature>
<keyword evidence="2" id="KW-0479">Metal-binding</keyword>
<dbReference type="InterPro" id="IPR026992">
    <property type="entry name" value="DIOX_N"/>
</dbReference>
<name>A0A140G936_EMEND</name>
<dbReference type="GO" id="GO:0044283">
    <property type="term" value="P:small molecule biosynthetic process"/>
    <property type="evidence" value="ECO:0007669"/>
    <property type="project" value="UniProtKB-ARBA"/>
</dbReference>
<dbReference type="PANTHER" id="PTHR47990">
    <property type="entry name" value="2-OXOGLUTARATE (2OG) AND FE(II)-DEPENDENT OXYGENASE SUPERFAMILY PROTEIN-RELATED"/>
    <property type="match status" value="1"/>
</dbReference>
<dbReference type="InterPro" id="IPR050231">
    <property type="entry name" value="Iron_ascorbate_oxido_reductase"/>
</dbReference>
<protein>
    <submittedName>
        <fullName evidence="4">AniF</fullName>
    </submittedName>
</protein>
<dbReference type="Gene3D" id="2.60.120.330">
    <property type="entry name" value="B-lactam Antibiotic, Isopenicillin N Synthase, Chain"/>
    <property type="match status" value="1"/>
</dbReference>
<dbReference type="InterPro" id="IPR005123">
    <property type="entry name" value="Oxoglu/Fe-dep_dioxygenase_dom"/>
</dbReference>
<evidence type="ECO:0000256" key="2">
    <source>
        <dbReference type="RuleBase" id="RU003682"/>
    </source>
</evidence>
<keyword evidence="2" id="KW-0408">Iron</keyword>
<dbReference type="GO" id="GO:0016491">
    <property type="term" value="F:oxidoreductase activity"/>
    <property type="evidence" value="ECO:0007669"/>
    <property type="project" value="UniProtKB-KW"/>
</dbReference>
<gene>
    <name evidence="4" type="primary">aniF</name>
</gene>
<dbReference type="Pfam" id="PF14226">
    <property type="entry name" value="DIOX_N"/>
    <property type="match status" value="1"/>
</dbReference>
<dbReference type="EMBL" id="KT806042">
    <property type="protein sequence ID" value="AMM63174.1"/>
    <property type="molecule type" value="Genomic_DNA"/>
</dbReference>